<comment type="caution">
    <text evidence="5">The sequence shown here is derived from an EMBL/GenBank/DDBJ whole genome shotgun (WGS) entry which is preliminary data.</text>
</comment>
<feature type="domain" description="OmpA-like" evidence="4">
    <location>
        <begin position="376"/>
        <end position="498"/>
    </location>
</feature>
<dbReference type="PANTHER" id="PTHR30570:SF1">
    <property type="entry name" value="PHOSPHATE-BINDING PROTEIN PSTS"/>
    <property type="match status" value="1"/>
</dbReference>
<proteinExistence type="predicted"/>
<reference evidence="5 6" key="1">
    <citation type="submission" date="2020-07" db="EMBL/GenBank/DDBJ databases">
        <title>Pseudogemmobacter sp. nov., isolated from poultry manure in Taiwan.</title>
        <authorList>
            <person name="Lin S.-Y."/>
            <person name="Tang Y.-S."/>
            <person name="Young C.-C."/>
        </authorList>
    </citation>
    <scope>NUCLEOTIDE SEQUENCE [LARGE SCALE GENOMIC DNA]</scope>
    <source>
        <strain evidence="5 6">CC-YST710</strain>
    </source>
</reference>
<dbReference type="Pfam" id="PF12849">
    <property type="entry name" value="PBP_like_2"/>
    <property type="match status" value="1"/>
</dbReference>
<dbReference type="EMBL" id="JACDXX010000002">
    <property type="protein sequence ID" value="MCB5408867.1"/>
    <property type="molecule type" value="Genomic_DNA"/>
</dbReference>
<evidence type="ECO:0000313" key="6">
    <source>
        <dbReference type="Proteomes" id="UP001198571"/>
    </source>
</evidence>
<evidence type="ECO:0000256" key="3">
    <source>
        <dbReference type="SAM" id="SignalP"/>
    </source>
</evidence>
<dbReference type="SUPFAM" id="SSF53850">
    <property type="entry name" value="Periplasmic binding protein-like II"/>
    <property type="match status" value="1"/>
</dbReference>
<protein>
    <submittedName>
        <fullName evidence="5">OmpA family protein</fullName>
    </submittedName>
</protein>
<evidence type="ECO:0000313" key="5">
    <source>
        <dbReference type="EMBL" id="MCB5408867.1"/>
    </source>
</evidence>
<dbReference type="PROSITE" id="PS51123">
    <property type="entry name" value="OMPA_2"/>
    <property type="match status" value="1"/>
</dbReference>
<feature type="signal peptide" evidence="3">
    <location>
        <begin position="1"/>
        <end position="21"/>
    </location>
</feature>
<evidence type="ECO:0000256" key="2">
    <source>
        <dbReference type="PROSITE-ProRule" id="PRU00473"/>
    </source>
</evidence>
<accession>A0ABS8CHJ9</accession>
<keyword evidence="6" id="KW-1185">Reference proteome</keyword>
<dbReference type="PANTHER" id="PTHR30570">
    <property type="entry name" value="PERIPLASMIC PHOSPHATE BINDING COMPONENT OF PHOSPHATE ABC TRANSPORTER"/>
    <property type="match status" value="1"/>
</dbReference>
<keyword evidence="2" id="KW-0472">Membrane</keyword>
<dbReference type="Gene3D" id="3.30.1330.60">
    <property type="entry name" value="OmpA-like domain"/>
    <property type="match status" value="1"/>
</dbReference>
<name>A0ABS8CHJ9_9RHOB</name>
<sequence length="503" mass="52899">MRRILMAALLTGLVTPGLARAEDITLRSLEGNIVLPGRLQGYDGEFYRIETAWGPLTIDGSGVMCEGPACPDLVAPRAMLRIIGAEDPGLSLMPGLLRSFATARGLTFRDLEPGAGEAWAAQITSPAGDEVLADIAFTAASPEAARAALDSGAAEFELSALPSRGADARPIALDAMVPVMAPGNPTPRLSTPALAAALAGTARNWSEFGGPDMPVVLHALAPETDMGRALAERLGAPVKADVLHEDMASLAAAVAKDPWALAITGKTGVAPAMIAPLSDSCGFPLLPSPVSVKAGDYPLALPLYLVTPPRRLPLFAREFLEFLATPAANQAVAQAGYIDRAVEAAPMTADGLRLLNAIRGAGEDVTLEDLKRLAEVMEGADRLSLTFRFEEGTSILTASGQENLRHLARMIAAQQFPAKALILAGFSDGAGDAGANRALSRDRAARVVQDLAALAPDLRPEELPRIEGFGEALPMACDETVIGRRLNRRVELWLVPDFRPEPL</sequence>
<evidence type="ECO:0000259" key="4">
    <source>
        <dbReference type="PROSITE" id="PS51123"/>
    </source>
</evidence>
<dbReference type="InterPro" id="IPR024370">
    <property type="entry name" value="PBP_domain"/>
</dbReference>
<gene>
    <name evidence="5" type="ORF">H0485_02435</name>
</gene>
<dbReference type="InterPro" id="IPR036737">
    <property type="entry name" value="OmpA-like_sf"/>
</dbReference>
<keyword evidence="1 3" id="KW-0732">Signal</keyword>
<dbReference type="Gene3D" id="3.40.190.10">
    <property type="entry name" value="Periplasmic binding protein-like II"/>
    <property type="match status" value="2"/>
</dbReference>
<dbReference type="Pfam" id="PF00691">
    <property type="entry name" value="OmpA"/>
    <property type="match status" value="1"/>
</dbReference>
<evidence type="ECO:0000256" key="1">
    <source>
        <dbReference type="ARBA" id="ARBA00022729"/>
    </source>
</evidence>
<dbReference type="Proteomes" id="UP001198571">
    <property type="component" value="Unassembled WGS sequence"/>
</dbReference>
<feature type="chain" id="PRO_5046938384" evidence="3">
    <location>
        <begin position="22"/>
        <end position="503"/>
    </location>
</feature>
<dbReference type="InterPro" id="IPR006665">
    <property type="entry name" value="OmpA-like"/>
</dbReference>
<dbReference type="SUPFAM" id="SSF103088">
    <property type="entry name" value="OmpA-like"/>
    <property type="match status" value="1"/>
</dbReference>
<dbReference type="InterPro" id="IPR050811">
    <property type="entry name" value="Phosphate_ABC_transporter"/>
</dbReference>
<dbReference type="CDD" id="cd07185">
    <property type="entry name" value="OmpA_C-like"/>
    <property type="match status" value="1"/>
</dbReference>
<organism evidence="5 6">
    <name type="scientific">Pseudogemmobacter faecipullorum</name>
    <dbReference type="NCBI Taxonomy" id="2755041"/>
    <lineage>
        <taxon>Bacteria</taxon>
        <taxon>Pseudomonadati</taxon>
        <taxon>Pseudomonadota</taxon>
        <taxon>Alphaproteobacteria</taxon>
        <taxon>Rhodobacterales</taxon>
        <taxon>Paracoccaceae</taxon>
        <taxon>Pseudogemmobacter</taxon>
    </lineage>
</organism>